<keyword evidence="12" id="KW-0969">Cilium</keyword>
<comment type="similarity">
    <text evidence="2">Belongs to the FliJ family.</text>
</comment>
<dbReference type="InterPro" id="IPR053716">
    <property type="entry name" value="Flag_assembly_chemotaxis_eff"/>
</dbReference>
<dbReference type="RefSeq" id="WP_065306852.1">
    <property type="nucleotide sequence ID" value="NZ_LOCQ01000046.1"/>
</dbReference>
<dbReference type="AlphaFoldDB" id="A0A1A7C4E1"/>
<evidence type="ECO:0000256" key="10">
    <source>
        <dbReference type="ARBA" id="ARBA00023225"/>
    </source>
</evidence>
<proteinExistence type="inferred from homology"/>
<gene>
    <name evidence="12" type="ORF">ASR47_101772</name>
</gene>
<reference evidence="12 13" key="1">
    <citation type="submission" date="2016-04" db="EMBL/GenBank/DDBJ databases">
        <title>Draft genome sequence of Janthinobacterium psychrotolerans sp. nov., isolated from freshwater sediments in Denmark.</title>
        <authorList>
            <person name="Gong X."/>
            <person name="Skrivergaard S."/>
            <person name="Korsgaard B.S."/>
            <person name="Schreiber L."/>
            <person name="Marshall I.P."/>
            <person name="Finster K."/>
            <person name="Schramm A."/>
        </authorList>
    </citation>
    <scope>NUCLEOTIDE SEQUENCE [LARGE SCALE GENOMIC DNA]</scope>
    <source>
        <strain evidence="12 13">S3-2</strain>
    </source>
</reference>
<comment type="caution">
    <text evidence="12">The sequence shown here is derived from an EMBL/GenBank/DDBJ whole genome shotgun (WGS) entry which is preliminary data.</text>
</comment>
<dbReference type="PRINTS" id="PR01004">
    <property type="entry name" value="FLGFLIJ"/>
</dbReference>
<evidence type="ECO:0000256" key="6">
    <source>
        <dbReference type="ARBA" id="ARBA00022500"/>
    </source>
</evidence>
<evidence type="ECO:0000256" key="4">
    <source>
        <dbReference type="ARBA" id="ARBA00022448"/>
    </source>
</evidence>
<dbReference type="EMBL" id="LOCQ01000046">
    <property type="protein sequence ID" value="OBV40572.1"/>
    <property type="molecule type" value="Genomic_DNA"/>
</dbReference>
<dbReference type="PIRSF" id="PIRSF019404">
    <property type="entry name" value="FliJ"/>
    <property type="match status" value="1"/>
</dbReference>
<name>A0A1A7C4E1_9BURK</name>
<keyword evidence="12" id="KW-0966">Cell projection</keyword>
<dbReference type="NCBIfam" id="TIGR02473">
    <property type="entry name" value="flagell_FliJ"/>
    <property type="match status" value="1"/>
</dbReference>
<dbReference type="GO" id="GO:0009288">
    <property type="term" value="C:bacterial-type flagellum"/>
    <property type="evidence" value="ECO:0007669"/>
    <property type="project" value="InterPro"/>
</dbReference>
<dbReference type="PANTHER" id="PTHR38786">
    <property type="entry name" value="FLAGELLAR FLIJ PROTEIN"/>
    <property type="match status" value="1"/>
</dbReference>
<evidence type="ECO:0000256" key="11">
    <source>
        <dbReference type="SAM" id="MobiDB-lite"/>
    </source>
</evidence>
<evidence type="ECO:0000256" key="9">
    <source>
        <dbReference type="ARBA" id="ARBA00023136"/>
    </source>
</evidence>
<keyword evidence="8" id="KW-0653">Protein transport</keyword>
<dbReference type="PANTHER" id="PTHR38786:SF1">
    <property type="entry name" value="FLAGELLAR FLIJ PROTEIN"/>
    <property type="match status" value="1"/>
</dbReference>
<dbReference type="GO" id="GO:0006935">
    <property type="term" value="P:chemotaxis"/>
    <property type="evidence" value="ECO:0007669"/>
    <property type="project" value="UniProtKB-KW"/>
</dbReference>
<dbReference type="InterPro" id="IPR052570">
    <property type="entry name" value="FliJ"/>
</dbReference>
<dbReference type="PATRIC" id="fig|1747903.4.peg.4212"/>
<evidence type="ECO:0000256" key="7">
    <source>
        <dbReference type="ARBA" id="ARBA00022795"/>
    </source>
</evidence>
<dbReference type="Proteomes" id="UP000092713">
    <property type="component" value="Unassembled WGS sequence"/>
</dbReference>
<feature type="region of interest" description="Disordered" evidence="11">
    <location>
        <begin position="125"/>
        <end position="146"/>
    </location>
</feature>
<keyword evidence="5" id="KW-1003">Cell membrane</keyword>
<evidence type="ECO:0000256" key="8">
    <source>
        <dbReference type="ARBA" id="ARBA00022927"/>
    </source>
</evidence>
<keyword evidence="4" id="KW-0813">Transport</keyword>
<evidence type="ECO:0000256" key="2">
    <source>
        <dbReference type="ARBA" id="ARBA00010004"/>
    </source>
</evidence>
<protein>
    <recommendedName>
        <fullName evidence="3">Flagellar FliJ protein</fullName>
    </recommendedName>
</protein>
<keyword evidence="13" id="KW-1185">Reference proteome</keyword>
<dbReference type="GO" id="GO:0005886">
    <property type="term" value="C:plasma membrane"/>
    <property type="evidence" value="ECO:0007669"/>
    <property type="project" value="UniProtKB-SubCell"/>
</dbReference>
<keyword evidence="9" id="KW-0472">Membrane</keyword>
<keyword evidence="12" id="KW-0282">Flagellum</keyword>
<evidence type="ECO:0000256" key="5">
    <source>
        <dbReference type="ARBA" id="ARBA00022475"/>
    </source>
</evidence>
<dbReference type="OrthoDB" id="6465096at2"/>
<dbReference type="GO" id="GO:0003774">
    <property type="term" value="F:cytoskeletal motor activity"/>
    <property type="evidence" value="ECO:0007669"/>
    <property type="project" value="InterPro"/>
</dbReference>
<comment type="subcellular location">
    <subcellularLocation>
        <location evidence="1">Cell membrane</location>
        <topology evidence="1">Peripheral membrane protein</topology>
        <orientation evidence="1">Cytoplasmic side</orientation>
    </subcellularLocation>
</comment>
<dbReference type="GO" id="GO:0044781">
    <property type="term" value="P:bacterial-type flagellum organization"/>
    <property type="evidence" value="ECO:0007669"/>
    <property type="project" value="UniProtKB-KW"/>
</dbReference>
<feature type="compositionally biased region" description="Basic and acidic residues" evidence="11">
    <location>
        <begin position="125"/>
        <end position="139"/>
    </location>
</feature>
<dbReference type="STRING" id="1747903.ASR47_101772"/>
<accession>A0A1A7C4E1</accession>
<dbReference type="InterPro" id="IPR018006">
    <property type="entry name" value="Flag_FliJ_proteobac"/>
</dbReference>
<evidence type="ECO:0000256" key="3">
    <source>
        <dbReference type="ARBA" id="ARBA00020392"/>
    </source>
</evidence>
<evidence type="ECO:0000313" key="12">
    <source>
        <dbReference type="EMBL" id="OBV40572.1"/>
    </source>
</evidence>
<dbReference type="Pfam" id="PF02050">
    <property type="entry name" value="FliJ"/>
    <property type="match status" value="1"/>
</dbReference>
<keyword evidence="7" id="KW-1005">Bacterial flagellum biogenesis</keyword>
<sequence>MASPSQLATLIDLAQRETDDCAKRLGAALKALDDCQQKLQMLAGYRDDYAQRFEASMANGITPIAYRNFQAFMLKLDSAITGQQQVVNHAQARSEHEKASWQTAERKRMSYTTLNNRAQEQALKLENKRDQKAMDEHAARQAYYKR</sequence>
<dbReference type="GO" id="GO:0071973">
    <property type="term" value="P:bacterial-type flagellum-dependent cell motility"/>
    <property type="evidence" value="ECO:0007669"/>
    <property type="project" value="InterPro"/>
</dbReference>
<keyword evidence="10" id="KW-1006">Bacterial flagellum protein export</keyword>
<dbReference type="InterPro" id="IPR012823">
    <property type="entry name" value="Flagell_FliJ"/>
</dbReference>
<dbReference type="Gene3D" id="1.10.287.1700">
    <property type="match status" value="1"/>
</dbReference>
<evidence type="ECO:0000256" key="1">
    <source>
        <dbReference type="ARBA" id="ARBA00004413"/>
    </source>
</evidence>
<keyword evidence="6" id="KW-0145">Chemotaxis</keyword>
<organism evidence="12 13">
    <name type="scientific">Janthinobacterium psychrotolerans</name>
    <dbReference type="NCBI Taxonomy" id="1747903"/>
    <lineage>
        <taxon>Bacteria</taxon>
        <taxon>Pseudomonadati</taxon>
        <taxon>Pseudomonadota</taxon>
        <taxon>Betaproteobacteria</taxon>
        <taxon>Burkholderiales</taxon>
        <taxon>Oxalobacteraceae</taxon>
        <taxon>Janthinobacterium</taxon>
    </lineage>
</organism>
<evidence type="ECO:0000313" key="13">
    <source>
        <dbReference type="Proteomes" id="UP000092713"/>
    </source>
</evidence>
<dbReference type="GO" id="GO:0015031">
    <property type="term" value="P:protein transport"/>
    <property type="evidence" value="ECO:0007669"/>
    <property type="project" value="UniProtKB-KW"/>
</dbReference>